<organism evidence="10 11">
    <name type="scientific">Brevibacterium samyangense</name>
    <dbReference type="NCBI Taxonomy" id="366888"/>
    <lineage>
        <taxon>Bacteria</taxon>
        <taxon>Bacillati</taxon>
        <taxon>Actinomycetota</taxon>
        <taxon>Actinomycetes</taxon>
        <taxon>Micrococcales</taxon>
        <taxon>Brevibacteriaceae</taxon>
        <taxon>Brevibacterium</taxon>
    </lineage>
</organism>
<evidence type="ECO:0000259" key="8">
    <source>
        <dbReference type="Pfam" id="PF02770"/>
    </source>
</evidence>
<dbReference type="InterPro" id="IPR009075">
    <property type="entry name" value="AcylCo_DH/oxidase_C"/>
</dbReference>
<protein>
    <submittedName>
        <fullName evidence="10">Acyl-CoA dehydrogenase family protein</fullName>
    </submittedName>
</protein>
<dbReference type="InterPro" id="IPR036250">
    <property type="entry name" value="AcylCo_DH-like_C"/>
</dbReference>
<evidence type="ECO:0000256" key="4">
    <source>
        <dbReference type="ARBA" id="ARBA00022827"/>
    </source>
</evidence>
<dbReference type="Pfam" id="PF02771">
    <property type="entry name" value="Acyl-CoA_dh_N"/>
    <property type="match status" value="1"/>
</dbReference>
<accession>A0ABN2TM13</accession>
<feature type="domain" description="Acyl-CoA dehydrogenase/oxidase N-terminal" evidence="9">
    <location>
        <begin position="6"/>
        <end position="119"/>
    </location>
</feature>
<feature type="domain" description="Acyl-CoA dehydrogenase/oxidase C-terminal" evidence="7">
    <location>
        <begin position="231"/>
        <end position="395"/>
    </location>
</feature>
<gene>
    <name evidence="10" type="ORF">GCM10009755_25880</name>
</gene>
<name>A0ABN2TM13_9MICO</name>
<dbReference type="PANTHER" id="PTHR43292">
    <property type="entry name" value="ACYL-COA DEHYDROGENASE"/>
    <property type="match status" value="1"/>
</dbReference>
<dbReference type="RefSeq" id="WP_344310335.1">
    <property type="nucleotide sequence ID" value="NZ_BAAANO010000028.1"/>
</dbReference>
<dbReference type="Proteomes" id="UP001500755">
    <property type="component" value="Unassembled WGS sequence"/>
</dbReference>
<dbReference type="Pfam" id="PF00441">
    <property type="entry name" value="Acyl-CoA_dh_1"/>
    <property type="match status" value="1"/>
</dbReference>
<dbReference type="EMBL" id="BAAANO010000028">
    <property type="protein sequence ID" value="GAA2013064.1"/>
    <property type="molecule type" value="Genomic_DNA"/>
</dbReference>
<keyword evidence="4 6" id="KW-0274">FAD</keyword>
<evidence type="ECO:0000313" key="10">
    <source>
        <dbReference type="EMBL" id="GAA2013064.1"/>
    </source>
</evidence>
<dbReference type="InterPro" id="IPR006091">
    <property type="entry name" value="Acyl-CoA_Oxase/DH_mid-dom"/>
</dbReference>
<keyword evidence="3 6" id="KW-0285">Flavoprotein</keyword>
<dbReference type="InterPro" id="IPR009100">
    <property type="entry name" value="AcylCoA_DH/oxidase_NM_dom_sf"/>
</dbReference>
<sequence>MDNLLSKEELEFAQHMREFYRTEIPEDIRYRAAVGEETTKDDIVTTQRILNKHGYAVPNWPVEWGGQDWTPVQRHIWLEEMQLAHVPQPLAFNASMVGPVIATFGSQEIKERFLPATANLDIWWSQGFSEPDAGSDLAGLKTTAVKQGDKYIVNGQKTWTTLGQYGDWIFMLVRTDPNVKKQAGISFLLIDMKSPGVTVRPIELIDGSHEVNEVFFENVEVPVENLVGEENKGWSYAKFLLGNERTGIARVGASKANLARAKAYAALTKTARGTLLDDPVFASRIAEIEARLTALEFTQLRVLSTQQQGSDKPDPRSSVLKLRGSVLQQDIYELLVDILGPQGLDFVDSRATADGFSDLPSGAADALKHYFNYRKVTIYGGSSEVQRTILSKAMLGL</sequence>
<dbReference type="SUPFAM" id="SSF56645">
    <property type="entry name" value="Acyl-CoA dehydrogenase NM domain-like"/>
    <property type="match status" value="1"/>
</dbReference>
<dbReference type="Gene3D" id="2.40.110.10">
    <property type="entry name" value="Butyryl-CoA Dehydrogenase, subunit A, domain 2"/>
    <property type="match status" value="1"/>
</dbReference>
<evidence type="ECO:0000256" key="3">
    <source>
        <dbReference type="ARBA" id="ARBA00022630"/>
    </source>
</evidence>
<reference evidence="10 11" key="1">
    <citation type="journal article" date="2019" name="Int. J. Syst. Evol. Microbiol.">
        <title>The Global Catalogue of Microorganisms (GCM) 10K type strain sequencing project: providing services to taxonomists for standard genome sequencing and annotation.</title>
        <authorList>
            <consortium name="The Broad Institute Genomics Platform"/>
            <consortium name="The Broad Institute Genome Sequencing Center for Infectious Disease"/>
            <person name="Wu L."/>
            <person name="Ma J."/>
        </authorList>
    </citation>
    <scope>NUCLEOTIDE SEQUENCE [LARGE SCALE GENOMIC DNA]</scope>
    <source>
        <strain evidence="10 11">JCM 14546</strain>
    </source>
</reference>
<dbReference type="InterPro" id="IPR052161">
    <property type="entry name" value="Mycobact_Acyl-CoA_DH"/>
</dbReference>
<evidence type="ECO:0000259" key="9">
    <source>
        <dbReference type="Pfam" id="PF02771"/>
    </source>
</evidence>
<keyword evidence="5 6" id="KW-0560">Oxidoreductase</keyword>
<dbReference type="Gene3D" id="1.20.140.10">
    <property type="entry name" value="Butyryl-CoA Dehydrogenase, subunit A, domain 3"/>
    <property type="match status" value="1"/>
</dbReference>
<evidence type="ECO:0000259" key="7">
    <source>
        <dbReference type="Pfam" id="PF00441"/>
    </source>
</evidence>
<dbReference type="InterPro" id="IPR013786">
    <property type="entry name" value="AcylCoA_DH/ox_N"/>
</dbReference>
<dbReference type="InterPro" id="IPR037069">
    <property type="entry name" value="AcylCoA_DH/ox_N_sf"/>
</dbReference>
<keyword evidence="11" id="KW-1185">Reference proteome</keyword>
<dbReference type="Pfam" id="PF02770">
    <property type="entry name" value="Acyl-CoA_dh_M"/>
    <property type="match status" value="1"/>
</dbReference>
<comment type="caution">
    <text evidence="10">The sequence shown here is derived from an EMBL/GenBank/DDBJ whole genome shotgun (WGS) entry which is preliminary data.</text>
</comment>
<evidence type="ECO:0000256" key="2">
    <source>
        <dbReference type="ARBA" id="ARBA00009347"/>
    </source>
</evidence>
<proteinExistence type="inferred from homology"/>
<dbReference type="PANTHER" id="PTHR43292:SF3">
    <property type="entry name" value="ACYL-COA DEHYDROGENASE FADE29"/>
    <property type="match status" value="1"/>
</dbReference>
<evidence type="ECO:0000256" key="5">
    <source>
        <dbReference type="ARBA" id="ARBA00023002"/>
    </source>
</evidence>
<evidence type="ECO:0000256" key="6">
    <source>
        <dbReference type="RuleBase" id="RU362125"/>
    </source>
</evidence>
<dbReference type="SUPFAM" id="SSF47203">
    <property type="entry name" value="Acyl-CoA dehydrogenase C-terminal domain-like"/>
    <property type="match status" value="1"/>
</dbReference>
<feature type="domain" description="Acyl-CoA oxidase/dehydrogenase middle" evidence="8">
    <location>
        <begin position="127"/>
        <end position="219"/>
    </location>
</feature>
<dbReference type="InterPro" id="IPR046373">
    <property type="entry name" value="Acyl-CoA_Oxase/DH_mid-dom_sf"/>
</dbReference>
<evidence type="ECO:0000256" key="1">
    <source>
        <dbReference type="ARBA" id="ARBA00001974"/>
    </source>
</evidence>
<comment type="cofactor">
    <cofactor evidence="1 6">
        <name>FAD</name>
        <dbReference type="ChEBI" id="CHEBI:57692"/>
    </cofactor>
</comment>
<evidence type="ECO:0000313" key="11">
    <source>
        <dbReference type="Proteomes" id="UP001500755"/>
    </source>
</evidence>
<dbReference type="Gene3D" id="1.10.540.10">
    <property type="entry name" value="Acyl-CoA dehydrogenase/oxidase, N-terminal domain"/>
    <property type="match status" value="1"/>
</dbReference>
<comment type="similarity">
    <text evidence="2 6">Belongs to the acyl-CoA dehydrogenase family.</text>
</comment>